<protein>
    <submittedName>
        <fullName evidence="1">Uncharacterized protein</fullName>
    </submittedName>
</protein>
<dbReference type="Proteomes" id="UP000245783">
    <property type="component" value="Unassembled WGS sequence"/>
</dbReference>
<reference evidence="1 2" key="1">
    <citation type="journal article" date="2018" name="Mol. Biol. Evol.">
        <title>Broad Genomic Sampling Reveals a Smut Pathogenic Ancestry of the Fungal Clade Ustilaginomycotina.</title>
        <authorList>
            <person name="Kijpornyongpan T."/>
            <person name="Mondo S.J."/>
            <person name="Barry K."/>
            <person name="Sandor L."/>
            <person name="Lee J."/>
            <person name="Lipzen A."/>
            <person name="Pangilinan J."/>
            <person name="LaButti K."/>
            <person name="Hainaut M."/>
            <person name="Henrissat B."/>
            <person name="Grigoriev I.V."/>
            <person name="Spatafora J.W."/>
            <person name="Aime M.C."/>
        </authorList>
    </citation>
    <scope>NUCLEOTIDE SEQUENCE [LARGE SCALE GENOMIC DNA]</scope>
    <source>
        <strain evidence="1 2">MCA 4658</strain>
    </source>
</reference>
<keyword evidence="2" id="KW-1185">Reference proteome</keyword>
<name>A0A316VTJ8_9BASI</name>
<dbReference type="AlphaFoldDB" id="A0A316VTJ8"/>
<dbReference type="GeneID" id="37036312"/>
<accession>A0A316VTJ8</accession>
<dbReference type="EMBL" id="KZ819406">
    <property type="protein sequence ID" value="PWN40822.1"/>
    <property type="molecule type" value="Genomic_DNA"/>
</dbReference>
<evidence type="ECO:0000313" key="2">
    <source>
        <dbReference type="Proteomes" id="UP000245783"/>
    </source>
</evidence>
<dbReference type="InParanoid" id="A0A316VTJ8"/>
<sequence length="57" mass="6354">MASHQRLGISANFNRHSSDLIIKNGPEAKATVVTLIDLLMSTFRLPDSRSSWLLQDT</sequence>
<evidence type="ECO:0000313" key="1">
    <source>
        <dbReference type="EMBL" id="PWN40822.1"/>
    </source>
</evidence>
<organism evidence="1 2">
    <name type="scientific">Ceraceosorus guamensis</name>
    <dbReference type="NCBI Taxonomy" id="1522189"/>
    <lineage>
        <taxon>Eukaryota</taxon>
        <taxon>Fungi</taxon>
        <taxon>Dikarya</taxon>
        <taxon>Basidiomycota</taxon>
        <taxon>Ustilaginomycotina</taxon>
        <taxon>Exobasidiomycetes</taxon>
        <taxon>Ceraceosorales</taxon>
        <taxon>Ceraceosoraceae</taxon>
        <taxon>Ceraceosorus</taxon>
    </lineage>
</organism>
<proteinExistence type="predicted"/>
<dbReference type="RefSeq" id="XP_025367982.1">
    <property type="nucleotide sequence ID" value="XM_025514442.1"/>
</dbReference>
<gene>
    <name evidence="1" type="ORF">IE81DRAFT_325208</name>
</gene>